<keyword evidence="2" id="KW-1185">Reference proteome</keyword>
<evidence type="ECO:0000313" key="1">
    <source>
        <dbReference type="EMBL" id="KXZ49984.1"/>
    </source>
</evidence>
<name>A0A150GJQ7_GONPE</name>
<protein>
    <submittedName>
        <fullName evidence="1">Uncharacterized protein</fullName>
    </submittedName>
</protein>
<dbReference type="Proteomes" id="UP000075714">
    <property type="component" value="Unassembled WGS sequence"/>
</dbReference>
<dbReference type="EMBL" id="LSYV01000019">
    <property type="protein sequence ID" value="KXZ49984.1"/>
    <property type="molecule type" value="Genomic_DNA"/>
</dbReference>
<comment type="caution">
    <text evidence="1">The sequence shown here is derived from an EMBL/GenBank/DDBJ whole genome shotgun (WGS) entry which is preliminary data.</text>
</comment>
<gene>
    <name evidence="1" type="ORF">GPECTOR_18g14</name>
</gene>
<proteinExistence type="predicted"/>
<organism evidence="1 2">
    <name type="scientific">Gonium pectorale</name>
    <name type="common">Green alga</name>
    <dbReference type="NCBI Taxonomy" id="33097"/>
    <lineage>
        <taxon>Eukaryota</taxon>
        <taxon>Viridiplantae</taxon>
        <taxon>Chlorophyta</taxon>
        <taxon>core chlorophytes</taxon>
        <taxon>Chlorophyceae</taxon>
        <taxon>CS clade</taxon>
        <taxon>Chlamydomonadales</taxon>
        <taxon>Volvocaceae</taxon>
        <taxon>Gonium</taxon>
    </lineage>
</organism>
<dbReference type="AlphaFoldDB" id="A0A150GJQ7"/>
<evidence type="ECO:0000313" key="2">
    <source>
        <dbReference type="Proteomes" id="UP000075714"/>
    </source>
</evidence>
<accession>A0A150GJQ7</accession>
<reference evidence="2" key="1">
    <citation type="journal article" date="2016" name="Nat. Commun.">
        <title>The Gonium pectorale genome demonstrates co-option of cell cycle regulation during the evolution of multicellularity.</title>
        <authorList>
            <person name="Hanschen E.R."/>
            <person name="Marriage T.N."/>
            <person name="Ferris P.J."/>
            <person name="Hamaji T."/>
            <person name="Toyoda A."/>
            <person name="Fujiyama A."/>
            <person name="Neme R."/>
            <person name="Noguchi H."/>
            <person name="Minakuchi Y."/>
            <person name="Suzuki M."/>
            <person name="Kawai-Toyooka H."/>
            <person name="Smith D.R."/>
            <person name="Sparks H."/>
            <person name="Anderson J."/>
            <person name="Bakaric R."/>
            <person name="Luria V."/>
            <person name="Karger A."/>
            <person name="Kirschner M.W."/>
            <person name="Durand P.M."/>
            <person name="Michod R.E."/>
            <person name="Nozaki H."/>
            <person name="Olson B.J."/>
        </authorList>
    </citation>
    <scope>NUCLEOTIDE SEQUENCE [LARGE SCALE GENOMIC DNA]</scope>
    <source>
        <strain evidence="2">NIES-2863</strain>
    </source>
</reference>
<sequence>MAGRERGAEAKEDWATGVAVKGEEEAEEVMAVAALEKVGRAKEDVAKAVVEAEAAKAGAALAKEAEVLFLAIQYAL</sequence>